<dbReference type="InterPro" id="IPR002156">
    <property type="entry name" value="RNaseH_domain"/>
</dbReference>
<protein>
    <recommendedName>
        <fullName evidence="1">RNase H type-1 domain-containing protein</fullName>
    </recommendedName>
</protein>
<evidence type="ECO:0000313" key="2">
    <source>
        <dbReference type="EMBL" id="KAK8991387.1"/>
    </source>
</evidence>
<sequence length="103" mass="11969">MISNSRKVRSSIMSSIFELLSRSWEVHFAFIRREGNAMADAMSRLVHPPLEYRHWLETPLAVRDLVLTDVNLKTPLNSAVSTCLQFLIQRAYDDPGNVRFMRF</sequence>
<proteinExistence type="predicted"/>
<name>A0ABR2PSH7_9ROSI</name>
<reference evidence="2 3" key="1">
    <citation type="journal article" date="2024" name="G3 (Bethesda)">
        <title>Genome assembly of Hibiscus sabdariffa L. provides insights into metabolisms of medicinal natural products.</title>
        <authorList>
            <person name="Kim T."/>
        </authorList>
    </citation>
    <scope>NUCLEOTIDE SEQUENCE [LARGE SCALE GENOMIC DNA]</scope>
    <source>
        <strain evidence="2">TK-2024</strain>
        <tissue evidence="2">Old leaves</tissue>
    </source>
</reference>
<organism evidence="2 3">
    <name type="scientific">Hibiscus sabdariffa</name>
    <name type="common">roselle</name>
    <dbReference type="NCBI Taxonomy" id="183260"/>
    <lineage>
        <taxon>Eukaryota</taxon>
        <taxon>Viridiplantae</taxon>
        <taxon>Streptophyta</taxon>
        <taxon>Embryophyta</taxon>
        <taxon>Tracheophyta</taxon>
        <taxon>Spermatophyta</taxon>
        <taxon>Magnoliopsida</taxon>
        <taxon>eudicotyledons</taxon>
        <taxon>Gunneridae</taxon>
        <taxon>Pentapetalae</taxon>
        <taxon>rosids</taxon>
        <taxon>malvids</taxon>
        <taxon>Malvales</taxon>
        <taxon>Malvaceae</taxon>
        <taxon>Malvoideae</taxon>
        <taxon>Hibiscus</taxon>
    </lineage>
</organism>
<comment type="caution">
    <text evidence="2">The sequence shown here is derived from an EMBL/GenBank/DDBJ whole genome shotgun (WGS) entry which is preliminary data.</text>
</comment>
<gene>
    <name evidence="2" type="ORF">V6N11_062402</name>
</gene>
<keyword evidence="3" id="KW-1185">Reference proteome</keyword>
<evidence type="ECO:0000313" key="3">
    <source>
        <dbReference type="Proteomes" id="UP001396334"/>
    </source>
</evidence>
<dbReference type="Pfam" id="PF13456">
    <property type="entry name" value="RVT_3"/>
    <property type="match status" value="1"/>
</dbReference>
<evidence type="ECO:0000259" key="1">
    <source>
        <dbReference type="Pfam" id="PF13456"/>
    </source>
</evidence>
<dbReference type="EMBL" id="JBBPBN010000052">
    <property type="protein sequence ID" value="KAK8991387.1"/>
    <property type="molecule type" value="Genomic_DNA"/>
</dbReference>
<accession>A0ABR2PSH7</accession>
<feature type="domain" description="RNase H type-1" evidence="1">
    <location>
        <begin position="9"/>
        <end position="44"/>
    </location>
</feature>
<dbReference type="Proteomes" id="UP001396334">
    <property type="component" value="Unassembled WGS sequence"/>
</dbReference>